<comment type="caution">
    <text evidence="6">The sequence shown here is derived from an EMBL/GenBank/DDBJ whole genome shotgun (WGS) entry which is preliminary data.</text>
</comment>
<dbReference type="CDD" id="cd05466">
    <property type="entry name" value="PBP2_LTTR_substrate"/>
    <property type="match status" value="1"/>
</dbReference>
<dbReference type="SUPFAM" id="SSF46785">
    <property type="entry name" value="Winged helix' DNA-binding domain"/>
    <property type="match status" value="1"/>
</dbReference>
<gene>
    <name evidence="6" type="ORF">FHW18_000025</name>
</gene>
<keyword evidence="4" id="KW-0804">Transcription</keyword>
<dbReference type="Pfam" id="PF00126">
    <property type="entry name" value="HTH_1"/>
    <property type="match status" value="1"/>
</dbReference>
<dbReference type="SUPFAM" id="SSF53850">
    <property type="entry name" value="Periplasmic binding protein-like II"/>
    <property type="match status" value="1"/>
</dbReference>
<keyword evidence="2" id="KW-0805">Transcription regulation</keyword>
<dbReference type="PROSITE" id="PS50931">
    <property type="entry name" value="HTH_LYSR"/>
    <property type="match status" value="1"/>
</dbReference>
<dbReference type="Proteomes" id="UP000542125">
    <property type="component" value="Unassembled WGS sequence"/>
</dbReference>
<dbReference type="GO" id="GO:0003700">
    <property type="term" value="F:DNA-binding transcription factor activity"/>
    <property type="evidence" value="ECO:0007669"/>
    <property type="project" value="InterPro"/>
</dbReference>
<organism evidence="6 7">
    <name type="scientific">Pigmentiphaga litoralis</name>
    <dbReference type="NCBI Taxonomy" id="516702"/>
    <lineage>
        <taxon>Bacteria</taxon>
        <taxon>Pseudomonadati</taxon>
        <taxon>Pseudomonadota</taxon>
        <taxon>Betaproteobacteria</taxon>
        <taxon>Burkholderiales</taxon>
        <taxon>Alcaligenaceae</taxon>
        <taxon>Pigmentiphaga</taxon>
    </lineage>
</organism>
<dbReference type="AlphaFoldDB" id="A0A7Y9IPV3"/>
<accession>A0A7Y9IPV3</accession>
<proteinExistence type="inferred from homology"/>
<dbReference type="Gene3D" id="3.40.190.10">
    <property type="entry name" value="Periplasmic binding protein-like II"/>
    <property type="match status" value="2"/>
</dbReference>
<protein>
    <submittedName>
        <fullName evidence="6">DNA-binding transcriptional LysR family regulator</fullName>
    </submittedName>
</protein>
<dbReference type="PANTHER" id="PTHR30126">
    <property type="entry name" value="HTH-TYPE TRANSCRIPTIONAL REGULATOR"/>
    <property type="match status" value="1"/>
</dbReference>
<keyword evidence="3 6" id="KW-0238">DNA-binding</keyword>
<dbReference type="PANTHER" id="PTHR30126:SF2">
    <property type="entry name" value="HTH-TYPE TRANSCRIPTIONAL REGULATOR YJIE"/>
    <property type="match status" value="1"/>
</dbReference>
<dbReference type="Gene3D" id="1.10.10.10">
    <property type="entry name" value="Winged helix-like DNA-binding domain superfamily/Winged helix DNA-binding domain"/>
    <property type="match status" value="1"/>
</dbReference>
<feature type="domain" description="HTH lysR-type" evidence="5">
    <location>
        <begin position="1"/>
        <end position="58"/>
    </location>
</feature>
<evidence type="ECO:0000313" key="6">
    <source>
        <dbReference type="EMBL" id="NYE80754.1"/>
    </source>
</evidence>
<keyword evidence="7" id="KW-1185">Reference proteome</keyword>
<name>A0A7Y9IPV3_9BURK</name>
<evidence type="ECO:0000256" key="3">
    <source>
        <dbReference type="ARBA" id="ARBA00023125"/>
    </source>
</evidence>
<dbReference type="EMBL" id="JACBYR010000001">
    <property type="protein sequence ID" value="NYE80754.1"/>
    <property type="molecule type" value="Genomic_DNA"/>
</dbReference>
<evidence type="ECO:0000256" key="2">
    <source>
        <dbReference type="ARBA" id="ARBA00023015"/>
    </source>
</evidence>
<evidence type="ECO:0000313" key="7">
    <source>
        <dbReference type="Proteomes" id="UP000542125"/>
    </source>
</evidence>
<reference evidence="6 7" key="1">
    <citation type="submission" date="2020-07" db="EMBL/GenBank/DDBJ databases">
        <title>Genomic Encyclopedia of Type Strains, Phase IV (KMG-V): Genome sequencing to study the core and pangenomes of soil and plant-associated prokaryotes.</title>
        <authorList>
            <person name="Whitman W."/>
        </authorList>
    </citation>
    <scope>NUCLEOTIDE SEQUENCE [LARGE SCALE GENOMIC DNA]</scope>
    <source>
        <strain evidence="6 7">SAS40</strain>
    </source>
</reference>
<dbReference type="InterPro" id="IPR036390">
    <property type="entry name" value="WH_DNA-bd_sf"/>
</dbReference>
<dbReference type="InterPro" id="IPR005119">
    <property type="entry name" value="LysR_subst-bd"/>
</dbReference>
<dbReference type="InterPro" id="IPR036388">
    <property type="entry name" value="WH-like_DNA-bd_sf"/>
</dbReference>
<dbReference type="RefSeq" id="WP_179582174.1">
    <property type="nucleotide sequence ID" value="NZ_JACBYR010000001.1"/>
</dbReference>
<evidence type="ECO:0000256" key="1">
    <source>
        <dbReference type="ARBA" id="ARBA00009437"/>
    </source>
</evidence>
<evidence type="ECO:0000256" key="4">
    <source>
        <dbReference type="ARBA" id="ARBA00023163"/>
    </source>
</evidence>
<evidence type="ECO:0000259" key="5">
    <source>
        <dbReference type="PROSITE" id="PS50931"/>
    </source>
</evidence>
<comment type="similarity">
    <text evidence="1">Belongs to the LysR transcriptional regulatory family.</text>
</comment>
<dbReference type="InterPro" id="IPR000847">
    <property type="entry name" value="LysR_HTH_N"/>
</dbReference>
<dbReference type="Pfam" id="PF03466">
    <property type="entry name" value="LysR_substrate"/>
    <property type="match status" value="1"/>
</dbReference>
<sequence>MDLKLFEDLIALARTQSFVRAAELRHVTHPAFGRRIRALETWAGAPLVERNRTPVQLTAEGEVLLKTAERTVESVTQARTQLQQHGGAADTRVRLGTGRTLARTLAADWLARLTHMPRSPIRGKAQIDILTGATQDLAVQLEQGKVDLLCCYEHRALSIPINGHRYRHLTLAHEKLVPVSIADAQGAPRFALGHTERAAPLISYGQTLAMGRLLSDHFERNGAPISLTPFVRCDSADAIYEFVRKGLGVAWLPWSMVASDCRRKTMAVLGGRSDEVPFEVRLYRARARQSDMLEAIWAATESHR</sequence>
<dbReference type="GO" id="GO:0000976">
    <property type="term" value="F:transcription cis-regulatory region binding"/>
    <property type="evidence" value="ECO:0007669"/>
    <property type="project" value="TreeGrafter"/>
</dbReference>